<organism evidence="2 3">
    <name type="scientific">Mya arenaria</name>
    <name type="common">Soft-shell clam</name>
    <dbReference type="NCBI Taxonomy" id="6604"/>
    <lineage>
        <taxon>Eukaryota</taxon>
        <taxon>Metazoa</taxon>
        <taxon>Spiralia</taxon>
        <taxon>Lophotrochozoa</taxon>
        <taxon>Mollusca</taxon>
        <taxon>Bivalvia</taxon>
        <taxon>Autobranchia</taxon>
        <taxon>Heteroconchia</taxon>
        <taxon>Euheterodonta</taxon>
        <taxon>Imparidentia</taxon>
        <taxon>Neoheterodontei</taxon>
        <taxon>Myida</taxon>
        <taxon>Myoidea</taxon>
        <taxon>Myidae</taxon>
        <taxon>Mya</taxon>
    </lineage>
</organism>
<evidence type="ECO:0000259" key="1">
    <source>
        <dbReference type="PROSITE" id="PS50191"/>
    </source>
</evidence>
<dbReference type="Pfam" id="PF03765">
    <property type="entry name" value="CRAL_TRIO_N"/>
    <property type="match status" value="1"/>
</dbReference>
<keyword evidence="3" id="KW-1185">Reference proteome</keyword>
<accession>A0ABY7EVB7</accession>
<dbReference type="Pfam" id="PF00650">
    <property type="entry name" value="CRAL_TRIO"/>
    <property type="match status" value="1"/>
</dbReference>
<feature type="domain" description="CRAL-TRIO" evidence="1">
    <location>
        <begin position="86"/>
        <end position="221"/>
    </location>
</feature>
<dbReference type="PANTHER" id="PTHR45824">
    <property type="entry name" value="GH16843P"/>
    <property type="match status" value="1"/>
</dbReference>
<dbReference type="InterPro" id="IPR036865">
    <property type="entry name" value="CRAL-TRIO_dom_sf"/>
</dbReference>
<dbReference type="InterPro" id="IPR052578">
    <property type="entry name" value="PI_Transfer_CRAL-TRIO"/>
</dbReference>
<dbReference type="SMART" id="SM01100">
    <property type="entry name" value="CRAL_TRIO_N"/>
    <property type="match status" value="1"/>
</dbReference>
<dbReference type="EMBL" id="CP111019">
    <property type="protein sequence ID" value="WAR12894.1"/>
    <property type="molecule type" value="Genomic_DNA"/>
</dbReference>
<sequence>MGEATDEATKMEELKGRLEGVAAEPDDPDFLSDHTLRRYLLARDWDVSAAEKQLRLTLQWRRETKPQHIVCAVCQKQPGAHAMRQVGFDKQGRPVFYSSFSQCSTQHHSAEGALQHTIYMLENAARSADNGSQSNIWVTSCNPKLALAVEHVVTNHYPERLGAFIAVNHGALFQTFWAAVKGFICQRTASKLRVHRHQHKIDEELNEHFPDELKSWLTEEISRNKSHPIAESQKSFWKKSDDHDPRGCDSYVKGYLDNFNVSDYKESKTMYLPHHNILETLISDSP</sequence>
<proteinExistence type="predicted"/>
<gene>
    <name evidence="2" type="ORF">MAR_027074</name>
</gene>
<name>A0ABY7EVB7_MYAAR</name>
<dbReference type="Gene3D" id="3.40.525.10">
    <property type="entry name" value="CRAL-TRIO lipid binding domain"/>
    <property type="match status" value="1"/>
</dbReference>
<dbReference type="InterPro" id="IPR036273">
    <property type="entry name" value="CRAL/TRIO_N_dom_sf"/>
</dbReference>
<dbReference type="CDD" id="cd00170">
    <property type="entry name" value="SEC14"/>
    <property type="match status" value="1"/>
</dbReference>
<dbReference type="SMART" id="SM00516">
    <property type="entry name" value="SEC14"/>
    <property type="match status" value="1"/>
</dbReference>
<dbReference type="PROSITE" id="PS50191">
    <property type="entry name" value="CRAL_TRIO"/>
    <property type="match status" value="1"/>
</dbReference>
<dbReference type="InterPro" id="IPR001251">
    <property type="entry name" value="CRAL-TRIO_dom"/>
</dbReference>
<dbReference type="Proteomes" id="UP001164746">
    <property type="component" value="Chromosome 8"/>
</dbReference>
<protein>
    <submittedName>
        <fullName evidence="2">PITC-like protein</fullName>
    </submittedName>
</protein>
<evidence type="ECO:0000313" key="2">
    <source>
        <dbReference type="EMBL" id="WAR12894.1"/>
    </source>
</evidence>
<dbReference type="InterPro" id="IPR011074">
    <property type="entry name" value="CRAL/TRIO_N_dom"/>
</dbReference>
<reference evidence="2" key="1">
    <citation type="submission" date="2022-11" db="EMBL/GenBank/DDBJ databases">
        <title>Centuries of genome instability and evolution in soft-shell clam transmissible cancer (bioRxiv).</title>
        <authorList>
            <person name="Hart S.F.M."/>
            <person name="Yonemitsu M.A."/>
            <person name="Giersch R.M."/>
            <person name="Beal B.F."/>
            <person name="Arriagada G."/>
            <person name="Davis B.W."/>
            <person name="Ostrander E.A."/>
            <person name="Goff S.P."/>
            <person name="Metzger M.J."/>
        </authorList>
    </citation>
    <scope>NUCLEOTIDE SEQUENCE</scope>
    <source>
        <strain evidence="2">MELC-2E11</strain>
        <tissue evidence="2">Siphon/mantle</tissue>
    </source>
</reference>
<dbReference type="PANTHER" id="PTHR45824:SF29">
    <property type="entry name" value="GH16843P"/>
    <property type="match status" value="1"/>
</dbReference>
<dbReference type="SUPFAM" id="SSF52087">
    <property type="entry name" value="CRAL/TRIO domain"/>
    <property type="match status" value="1"/>
</dbReference>
<dbReference type="SUPFAM" id="SSF46938">
    <property type="entry name" value="CRAL/TRIO N-terminal domain"/>
    <property type="match status" value="1"/>
</dbReference>
<evidence type="ECO:0000313" key="3">
    <source>
        <dbReference type="Proteomes" id="UP001164746"/>
    </source>
</evidence>